<dbReference type="OrthoDB" id="725917at2"/>
<dbReference type="EMBL" id="FOKU01000013">
    <property type="protein sequence ID" value="SFC53607.1"/>
    <property type="molecule type" value="Genomic_DNA"/>
</dbReference>
<evidence type="ECO:0000313" key="1">
    <source>
        <dbReference type="EMBL" id="SFC53607.1"/>
    </source>
</evidence>
<sequence>MKNIGNRIIIFVILIGGLLGCEKNFDELNTNTVDPTSESIDPVFLLNNAIVGLSFPSGTNIYYDEAIVQQIVTPNSGFVAGANYNQDNRNNTGNQWDAYYENVIKHTSDVIFQLNTEESDRTNLLQMARILEAYAFMVLTDEYGEIPYFEAGKGLSEQVVLPNYDPQEQIYPDLITELTEARDALSAAAPAENGEAMYAGDLDQWRKLANSLLVRIGMRLSNVDATLAQQTVQSGFDGGVMESNDDNFVVRHDTNFTNPYSPTFNGTEANNFYLTDVFVDYLYGNNDPRLASLAIRYVGAASGPDQVVGISSKDPDDQIGMPMGYDNSTIGTVVANEGLASFYDFTQLDRFTYGAQSSPMFLCTYAQTQLLLAEAAVNGWVSGDAAEYYENGIRGHMEQVAAYGESVAIAGTDIDTYIAANPLDMANAVEEINTQYWVASFLNGPELFANFRRSGYPDLAPNPYPAQDITGDFINRLTYPPDEIAVNQENLQEAVSRMGPDNLDTKVWWDVD</sequence>
<dbReference type="Proteomes" id="UP000184031">
    <property type="component" value="Unassembled WGS sequence"/>
</dbReference>
<accession>A0A1M6USF7</accession>
<reference evidence="2 3" key="1">
    <citation type="submission" date="2016-11" db="EMBL/GenBank/DDBJ databases">
        <authorList>
            <person name="Varghese N."/>
            <person name="Submissions S."/>
        </authorList>
    </citation>
    <scope>NUCLEOTIDE SEQUENCE [LARGE SCALE GENOMIC DNA]</scope>
    <source>
        <strain evidence="2 3">CGMCC 1.12174</strain>
        <strain evidence="1 4">DSM 26351</strain>
    </source>
</reference>
<dbReference type="PROSITE" id="PS51257">
    <property type="entry name" value="PROKAR_LIPOPROTEIN"/>
    <property type="match status" value="1"/>
</dbReference>
<dbReference type="SUPFAM" id="SSF48452">
    <property type="entry name" value="TPR-like"/>
    <property type="match status" value="1"/>
</dbReference>
<protein>
    <submittedName>
        <fullName evidence="2">Starch-binding associating with outer membrane</fullName>
    </submittedName>
</protein>
<organism evidence="2 3">
    <name type="scientific">Flagellimonas taeanensis</name>
    <dbReference type="NCBI Taxonomy" id="1005926"/>
    <lineage>
        <taxon>Bacteria</taxon>
        <taxon>Pseudomonadati</taxon>
        <taxon>Bacteroidota</taxon>
        <taxon>Flavobacteriia</taxon>
        <taxon>Flavobacteriales</taxon>
        <taxon>Flavobacteriaceae</taxon>
        <taxon>Flagellimonas</taxon>
    </lineage>
</organism>
<gene>
    <name evidence="1" type="ORF">SAMN04487891_11320</name>
    <name evidence="2" type="ORF">SAMN05216293_1748</name>
</gene>
<proteinExistence type="predicted"/>
<name>A0A1M6USF7_9FLAO</name>
<dbReference type="Proteomes" id="UP000198940">
    <property type="component" value="Unassembled WGS sequence"/>
</dbReference>
<dbReference type="Pfam" id="PF12771">
    <property type="entry name" value="SusD-like_2"/>
    <property type="match status" value="1"/>
</dbReference>
<evidence type="ECO:0000313" key="3">
    <source>
        <dbReference type="Proteomes" id="UP000184031"/>
    </source>
</evidence>
<dbReference type="Gene3D" id="1.25.40.390">
    <property type="match status" value="1"/>
</dbReference>
<evidence type="ECO:0000313" key="2">
    <source>
        <dbReference type="EMBL" id="SHK72051.1"/>
    </source>
</evidence>
<dbReference type="EMBL" id="FRAT01000004">
    <property type="protein sequence ID" value="SHK72051.1"/>
    <property type="molecule type" value="Genomic_DNA"/>
</dbReference>
<evidence type="ECO:0000313" key="4">
    <source>
        <dbReference type="Proteomes" id="UP000198940"/>
    </source>
</evidence>
<comment type="caution">
    <text evidence="2">The sequence shown here is derived from an EMBL/GenBank/DDBJ whole genome shotgun (WGS) entry which is preliminary data.</text>
</comment>
<dbReference type="InterPro" id="IPR041662">
    <property type="entry name" value="SusD-like_2"/>
</dbReference>
<dbReference type="RefSeq" id="WP_072878923.1">
    <property type="nucleotide sequence ID" value="NZ_FOKU01000013.1"/>
</dbReference>
<keyword evidence="4" id="KW-1185">Reference proteome</keyword>
<dbReference type="InterPro" id="IPR011990">
    <property type="entry name" value="TPR-like_helical_dom_sf"/>
</dbReference>
<dbReference type="AlphaFoldDB" id="A0A1M6USF7"/>
<dbReference type="STRING" id="1055723.SAMN05216293_1748"/>